<protein>
    <recommendedName>
        <fullName evidence="1">Retroviral polymerase SH3-like domain-containing protein</fullName>
    </recommendedName>
</protein>
<reference evidence="3" key="3">
    <citation type="submission" date="2015-04" db="UniProtKB">
        <authorList>
            <consortium name="EnsemblPlants"/>
        </authorList>
    </citation>
    <scope>IDENTIFICATION</scope>
    <source>
        <strain evidence="3">cv. Jemalong A17</strain>
    </source>
</reference>
<dbReference type="InterPro" id="IPR057670">
    <property type="entry name" value="SH3_retrovirus"/>
</dbReference>
<dbReference type="eggNOG" id="KOG0017">
    <property type="taxonomic scope" value="Eukaryota"/>
</dbReference>
<name>G7JEI2_MEDTR</name>
<accession>G7JEI2</accession>
<evidence type="ECO:0000313" key="2">
    <source>
        <dbReference type="EMBL" id="AES86472.1"/>
    </source>
</evidence>
<gene>
    <name evidence="2" type="ordered locus">MTR_4g007350</name>
</gene>
<dbReference type="Proteomes" id="UP000002051">
    <property type="component" value="Chromosome 4"/>
</dbReference>
<evidence type="ECO:0000313" key="4">
    <source>
        <dbReference type="Proteomes" id="UP000002051"/>
    </source>
</evidence>
<sequence length="93" mass="11352">MFERLNSDLQNKSHRTKHYPKAKKFLFLGYKSSYKGYVLLDLNSREIFVTRNVAFHEHVLPYYKSYMCVTSNWNYFLSQNSSQFTYYTPYCFR</sequence>
<dbReference type="HOGENOM" id="CLU_2402974_0_0_1"/>
<keyword evidence="4" id="KW-1185">Reference proteome</keyword>
<evidence type="ECO:0000259" key="1">
    <source>
        <dbReference type="Pfam" id="PF25597"/>
    </source>
</evidence>
<feature type="domain" description="Retroviral polymerase SH3-like" evidence="1">
    <location>
        <begin position="11"/>
        <end position="63"/>
    </location>
</feature>
<dbReference type="Pfam" id="PF25597">
    <property type="entry name" value="SH3_retrovirus"/>
    <property type="match status" value="1"/>
</dbReference>
<organism evidence="2 4">
    <name type="scientific">Medicago truncatula</name>
    <name type="common">Barrel medic</name>
    <name type="synonym">Medicago tribuloides</name>
    <dbReference type="NCBI Taxonomy" id="3880"/>
    <lineage>
        <taxon>Eukaryota</taxon>
        <taxon>Viridiplantae</taxon>
        <taxon>Streptophyta</taxon>
        <taxon>Embryophyta</taxon>
        <taxon>Tracheophyta</taxon>
        <taxon>Spermatophyta</taxon>
        <taxon>Magnoliopsida</taxon>
        <taxon>eudicotyledons</taxon>
        <taxon>Gunneridae</taxon>
        <taxon>Pentapetalae</taxon>
        <taxon>rosids</taxon>
        <taxon>fabids</taxon>
        <taxon>Fabales</taxon>
        <taxon>Fabaceae</taxon>
        <taxon>Papilionoideae</taxon>
        <taxon>50 kb inversion clade</taxon>
        <taxon>NPAAA clade</taxon>
        <taxon>Hologalegina</taxon>
        <taxon>IRL clade</taxon>
        <taxon>Trifolieae</taxon>
        <taxon>Medicago</taxon>
    </lineage>
</organism>
<reference evidence="2 4" key="2">
    <citation type="journal article" date="2014" name="BMC Genomics">
        <title>An improved genome release (version Mt4.0) for the model legume Medicago truncatula.</title>
        <authorList>
            <person name="Tang H."/>
            <person name="Krishnakumar V."/>
            <person name="Bidwell S."/>
            <person name="Rosen B."/>
            <person name="Chan A."/>
            <person name="Zhou S."/>
            <person name="Gentzbittel L."/>
            <person name="Childs K.L."/>
            <person name="Yandell M."/>
            <person name="Gundlach H."/>
            <person name="Mayer K.F."/>
            <person name="Schwartz D.C."/>
            <person name="Town C.D."/>
        </authorList>
    </citation>
    <scope>GENOME REANNOTATION</scope>
    <source>
        <strain evidence="3 4">cv. Jemalong A17</strain>
    </source>
</reference>
<evidence type="ECO:0000313" key="3">
    <source>
        <dbReference type="EnsemblPlants" id="AES86472"/>
    </source>
</evidence>
<dbReference type="EnsemblPlants" id="AES86472">
    <property type="protein sequence ID" value="AES86472"/>
    <property type="gene ID" value="MTR_4g007350"/>
</dbReference>
<proteinExistence type="predicted"/>
<dbReference type="EMBL" id="CM001220">
    <property type="protein sequence ID" value="AES86472.1"/>
    <property type="molecule type" value="Genomic_DNA"/>
</dbReference>
<reference evidence="2 4" key="1">
    <citation type="journal article" date="2011" name="Nature">
        <title>The Medicago genome provides insight into the evolution of rhizobial symbioses.</title>
        <authorList>
            <person name="Young N.D."/>
            <person name="Debelle F."/>
            <person name="Oldroyd G.E."/>
            <person name="Geurts R."/>
            <person name="Cannon S.B."/>
            <person name="Udvardi M.K."/>
            <person name="Benedito V.A."/>
            <person name="Mayer K.F."/>
            <person name="Gouzy J."/>
            <person name="Schoof H."/>
            <person name="Van de Peer Y."/>
            <person name="Proost S."/>
            <person name="Cook D.R."/>
            <person name="Meyers B.C."/>
            <person name="Spannagl M."/>
            <person name="Cheung F."/>
            <person name="De Mita S."/>
            <person name="Krishnakumar V."/>
            <person name="Gundlach H."/>
            <person name="Zhou S."/>
            <person name="Mudge J."/>
            <person name="Bharti A.K."/>
            <person name="Murray J.D."/>
            <person name="Naoumkina M.A."/>
            <person name="Rosen B."/>
            <person name="Silverstein K.A."/>
            <person name="Tang H."/>
            <person name="Rombauts S."/>
            <person name="Zhao P.X."/>
            <person name="Zhou P."/>
            <person name="Barbe V."/>
            <person name="Bardou P."/>
            <person name="Bechner M."/>
            <person name="Bellec A."/>
            <person name="Berger A."/>
            <person name="Berges H."/>
            <person name="Bidwell S."/>
            <person name="Bisseling T."/>
            <person name="Choisne N."/>
            <person name="Couloux A."/>
            <person name="Denny R."/>
            <person name="Deshpande S."/>
            <person name="Dai X."/>
            <person name="Doyle J.J."/>
            <person name="Dudez A.M."/>
            <person name="Farmer A.D."/>
            <person name="Fouteau S."/>
            <person name="Franken C."/>
            <person name="Gibelin C."/>
            <person name="Gish J."/>
            <person name="Goldstein S."/>
            <person name="Gonzalez A.J."/>
            <person name="Green P.J."/>
            <person name="Hallab A."/>
            <person name="Hartog M."/>
            <person name="Hua A."/>
            <person name="Humphray S.J."/>
            <person name="Jeong D.H."/>
            <person name="Jing Y."/>
            <person name="Jocker A."/>
            <person name="Kenton S.M."/>
            <person name="Kim D.J."/>
            <person name="Klee K."/>
            <person name="Lai H."/>
            <person name="Lang C."/>
            <person name="Lin S."/>
            <person name="Macmil S.L."/>
            <person name="Magdelenat G."/>
            <person name="Matthews L."/>
            <person name="McCorrison J."/>
            <person name="Monaghan E.L."/>
            <person name="Mun J.H."/>
            <person name="Najar F.Z."/>
            <person name="Nicholson C."/>
            <person name="Noirot C."/>
            <person name="O'Bleness M."/>
            <person name="Paule C.R."/>
            <person name="Poulain J."/>
            <person name="Prion F."/>
            <person name="Qin B."/>
            <person name="Qu C."/>
            <person name="Retzel E.F."/>
            <person name="Riddle C."/>
            <person name="Sallet E."/>
            <person name="Samain S."/>
            <person name="Samson N."/>
            <person name="Sanders I."/>
            <person name="Saurat O."/>
            <person name="Scarpelli C."/>
            <person name="Schiex T."/>
            <person name="Segurens B."/>
            <person name="Severin A.J."/>
            <person name="Sherrier D.J."/>
            <person name="Shi R."/>
            <person name="Sims S."/>
            <person name="Singer S.R."/>
            <person name="Sinharoy S."/>
            <person name="Sterck L."/>
            <person name="Viollet A."/>
            <person name="Wang B.B."/>
            <person name="Wang K."/>
            <person name="Wang M."/>
            <person name="Wang X."/>
            <person name="Warfsmann J."/>
            <person name="Weissenbach J."/>
            <person name="White D.D."/>
            <person name="White J.D."/>
            <person name="Wiley G.B."/>
            <person name="Wincker P."/>
            <person name="Xing Y."/>
            <person name="Yang L."/>
            <person name="Yao Z."/>
            <person name="Ying F."/>
            <person name="Zhai J."/>
            <person name="Zhou L."/>
            <person name="Zuber A."/>
            <person name="Denarie J."/>
            <person name="Dixon R.A."/>
            <person name="May G.D."/>
            <person name="Schwartz D.C."/>
            <person name="Rogers J."/>
            <person name="Quetier F."/>
            <person name="Town C.D."/>
            <person name="Roe B.A."/>
        </authorList>
    </citation>
    <scope>NUCLEOTIDE SEQUENCE [LARGE SCALE GENOMIC DNA]</scope>
    <source>
        <strain evidence="2">A17</strain>
        <strain evidence="3 4">cv. Jemalong A17</strain>
    </source>
</reference>
<dbReference type="AlphaFoldDB" id="G7JEI2"/>
<dbReference type="PaxDb" id="3880-AES86472"/>